<dbReference type="AlphaFoldDB" id="A0AB34XQ94"/>
<protein>
    <submittedName>
        <fullName evidence="1">Uncharacterized protein</fullName>
    </submittedName>
</protein>
<evidence type="ECO:0000313" key="2">
    <source>
        <dbReference type="Proteomes" id="UP000076612"/>
    </source>
</evidence>
<accession>A0AB34XQ94</accession>
<dbReference type="EMBL" id="LQQR01000058">
    <property type="protein sequence ID" value="KZE11313.1"/>
    <property type="molecule type" value="Genomic_DNA"/>
</dbReference>
<gene>
    <name evidence="1" type="ORF">AVW13_16595</name>
</gene>
<sequence length="162" mass="16924">MSTEVSVDLDVDGAPMPVGTTCFHFARTQISTTFIHGESYLAQRWAYAIDPVLPLSSAPFSVSGLHGASATVRSCSVGWSIPLRCTTPMTTSAITASSPTCGMGAQPVNLEPDHAAERQTAVNGAKSGNDDVEALVQFGTLCHLEESAVRQTVVDVAEAAGR</sequence>
<proteinExistence type="predicted"/>
<comment type="caution">
    <text evidence="1">The sequence shown here is derived from an EMBL/GenBank/DDBJ whole genome shotgun (WGS) entry which is preliminary data.</text>
</comment>
<name>A0AB34XQ94_9MICO</name>
<organism evidence="1 2">
    <name type="scientific">Brevibacterium casei</name>
    <dbReference type="NCBI Taxonomy" id="33889"/>
    <lineage>
        <taxon>Bacteria</taxon>
        <taxon>Bacillati</taxon>
        <taxon>Actinomycetota</taxon>
        <taxon>Actinomycetes</taxon>
        <taxon>Micrococcales</taxon>
        <taxon>Brevibacteriaceae</taxon>
        <taxon>Brevibacterium</taxon>
    </lineage>
</organism>
<reference evidence="2" key="1">
    <citation type="submission" date="2016-01" db="EMBL/GenBank/DDBJ databases">
        <title>Draft genome of Chromobacterium sp. F49.</title>
        <authorList>
            <person name="Hong K.W."/>
        </authorList>
    </citation>
    <scope>NUCLEOTIDE SEQUENCE [LARGE SCALE GENOMIC DNA]</scope>
    <source>
        <strain evidence="2">M40</strain>
    </source>
</reference>
<dbReference type="Proteomes" id="UP000076612">
    <property type="component" value="Unassembled WGS sequence"/>
</dbReference>
<evidence type="ECO:0000313" key="1">
    <source>
        <dbReference type="EMBL" id="KZE11313.1"/>
    </source>
</evidence>